<accession>A0A0P4VHU7</accession>
<feature type="region of interest" description="Disordered" evidence="3">
    <location>
        <begin position="626"/>
        <end position="704"/>
    </location>
</feature>
<sequence>MSTLPSPTQVAGVQYTIYDTYFNQLEKQGTIPAIDAAKFLKKSGLSDTILSRIWDLSDPNSKGYLTKAGFFSALKLVSLAQLGHEVSFANILMEVPPPNMGTTPSRGSQPTINSVSPTIIDWSMKPNEKAKYDQLFDSLQPLNGVIPGNKVKGLLIDSKLPVATLGKIWDLADMDKDGSLDRHEFLVAMHLVYKALEKYSIPNTLPPELLPPNKRKNSTTFQPAGVQPAVQPAVNGGLNWVVNAEEKIKFDQLFQMTDLDKDGFVSGHEIKDIFLQSGVPQTVLANIWGLCDIKQSGKLNCDQFALAMWLISQKLKGIDPPTTLSPDMIPPSMRPVLNQEPVVTPYSNPELNLISQDIDELVKEKQLLEGEILQKESEIKIKVSEASSLQGELETLVATLKQLENQKGEAHKRLNDLKNQTDDTEKEINDMQKVLDIKQNQVDKLRKDAEEQATLVRSQEDELLSRRKELEALLQEETKLENENIEQSRKLSSLCNFLQESQLNISQIRSIIVTIQEQQRQLKEAIEVVDTAIVNNETSTVPNRFLDLEPQFRDPSYKRLVNNKIDDNSNNANEMPNGTTQDNEFSQNVFKNDPFASNTKFSTAFSKSTSKLEFDQSDPFASFDNTASGKCDPFDPFGSTGIQPAKTEDDFNSDPFGCEPFEVSAPALPPKNKQPPPRPAPPRPAPPPSLATTPNPVQPTDAFADFSNFNSKLERIVADTTTKNHSTNLNISSNNNNNNNNNLKNNQNDVTNKFDFTEDPFKDYRYEDTFHFADDPFAAVDNNIDDDNNKKSDNLFNDKLKIIHSSMSSTNFHNNFDKKDDENNDKIATNFLS</sequence>
<dbReference type="GO" id="GO:0016197">
    <property type="term" value="P:endosomal transport"/>
    <property type="evidence" value="ECO:0007669"/>
    <property type="project" value="TreeGrafter"/>
</dbReference>
<dbReference type="Pfam" id="PF12763">
    <property type="entry name" value="EH"/>
    <property type="match status" value="3"/>
</dbReference>
<evidence type="ECO:0000259" key="4">
    <source>
        <dbReference type="PROSITE" id="PS50031"/>
    </source>
</evidence>
<dbReference type="PANTHER" id="PTHR11216:SF174">
    <property type="entry name" value="GH06923P"/>
    <property type="match status" value="1"/>
</dbReference>
<keyword evidence="6" id="KW-0675">Receptor</keyword>
<evidence type="ECO:0000256" key="3">
    <source>
        <dbReference type="SAM" id="MobiDB-lite"/>
    </source>
</evidence>
<dbReference type="PROSITE" id="PS50222">
    <property type="entry name" value="EF_HAND_2"/>
    <property type="match status" value="2"/>
</dbReference>
<dbReference type="GO" id="GO:0005737">
    <property type="term" value="C:cytoplasm"/>
    <property type="evidence" value="ECO:0007669"/>
    <property type="project" value="TreeGrafter"/>
</dbReference>
<feature type="compositionally biased region" description="Basic and acidic residues" evidence="3">
    <location>
        <begin position="815"/>
        <end position="825"/>
    </location>
</feature>
<evidence type="ECO:0000256" key="1">
    <source>
        <dbReference type="ARBA" id="ARBA00022837"/>
    </source>
</evidence>
<feature type="coiled-coil region" evidence="2">
    <location>
        <begin position="351"/>
        <end position="490"/>
    </location>
</feature>
<feature type="domain" description="EH" evidence="4">
    <location>
        <begin position="128"/>
        <end position="216"/>
    </location>
</feature>
<keyword evidence="2" id="KW-0175">Coiled coil</keyword>
<name>A0A0P4VHU7_9HEMI</name>
<dbReference type="InterPro" id="IPR018247">
    <property type="entry name" value="EF_Hand_1_Ca_BS"/>
</dbReference>
<feature type="region of interest" description="Disordered" evidence="3">
    <location>
        <begin position="563"/>
        <end position="586"/>
    </location>
</feature>
<feature type="domain" description="EH" evidence="4">
    <location>
        <begin position="14"/>
        <end position="96"/>
    </location>
</feature>
<dbReference type="InterPro" id="IPR011992">
    <property type="entry name" value="EF-hand-dom_pair"/>
</dbReference>
<dbReference type="EMBL" id="GDKW01002340">
    <property type="protein sequence ID" value="JAI54255.1"/>
    <property type="molecule type" value="mRNA"/>
</dbReference>
<keyword evidence="1" id="KW-0106">Calcium</keyword>
<feature type="domain" description="EF-hand" evidence="5">
    <location>
        <begin position="245"/>
        <end position="280"/>
    </location>
</feature>
<dbReference type="SMART" id="SM00054">
    <property type="entry name" value="EFh"/>
    <property type="match status" value="3"/>
</dbReference>
<dbReference type="GO" id="GO:0005509">
    <property type="term" value="F:calcium ion binding"/>
    <property type="evidence" value="ECO:0007669"/>
    <property type="project" value="InterPro"/>
</dbReference>
<dbReference type="SUPFAM" id="SSF47473">
    <property type="entry name" value="EF-hand"/>
    <property type="match status" value="3"/>
</dbReference>
<dbReference type="GO" id="GO:0006897">
    <property type="term" value="P:endocytosis"/>
    <property type="evidence" value="ECO:0007669"/>
    <property type="project" value="TreeGrafter"/>
</dbReference>
<dbReference type="InterPro" id="IPR002048">
    <property type="entry name" value="EF_hand_dom"/>
</dbReference>
<feature type="compositionally biased region" description="Pro residues" evidence="3">
    <location>
        <begin position="667"/>
        <end position="689"/>
    </location>
</feature>
<dbReference type="InterPro" id="IPR000261">
    <property type="entry name" value="EH_dom"/>
</dbReference>
<dbReference type="PROSITE" id="PS50031">
    <property type="entry name" value="EH"/>
    <property type="match status" value="3"/>
</dbReference>
<dbReference type="SUPFAM" id="SSF57997">
    <property type="entry name" value="Tropomyosin"/>
    <property type="match status" value="1"/>
</dbReference>
<feature type="region of interest" description="Disordered" evidence="3">
    <location>
        <begin position="725"/>
        <end position="751"/>
    </location>
</feature>
<organism evidence="6">
    <name type="scientific">Rhodnius neglectus</name>
    <dbReference type="NCBI Taxonomy" id="72488"/>
    <lineage>
        <taxon>Eukaryota</taxon>
        <taxon>Metazoa</taxon>
        <taxon>Ecdysozoa</taxon>
        <taxon>Arthropoda</taxon>
        <taxon>Hexapoda</taxon>
        <taxon>Insecta</taxon>
        <taxon>Pterygota</taxon>
        <taxon>Neoptera</taxon>
        <taxon>Paraneoptera</taxon>
        <taxon>Hemiptera</taxon>
        <taxon>Heteroptera</taxon>
        <taxon>Panheteroptera</taxon>
        <taxon>Cimicomorpha</taxon>
        <taxon>Reduviidae</taxon>
        <taxon>Triatominae</taxon>
        <taxon>Rhodnius</taxon>
    </lineage>
</organism>
<feature type="compositionally biased region" description="Low complexity" evidence="3">
    <location>
        <begin position="725"/>
        <end position="748"/>
    </location>
</feature>
<reference evidence="6" key="1">
    <citation type="journal article" date="2016" name="PLoS Negl. Trop. Dis.">
        <title>A Deep Insight into the Sialome of Rhodnius neglectus, a Vector of Chagas Disease.</title>
        <authorList>
            <person name="Santiago P.B."/>
            <person name="Assumpcao T.C."/>
            <person name="Araujo C.N."/>
            <person name="Bastos I.M."/>
            <person name="Neves D."/>
            <person name="Silva I.G."/>
            <person name="Charneau S."/>
            <person name="Queiroz R.M."/>
            <person name="Raiol T."/>
            <person name="Oliveira J.V."/>
            <person name="Sousa M.V."/>
            <person name="Calvo E."/>
            <person name="Ribeiro J.M."/>
            <person name="Santana J.M."/>
        </authorList>
    </citation>
    <scope>NUCLEOTIDE SEQUENCE</scope>
    <source>
        <tissue evidence="6">Salivary glands</tissue>
    </source>
</reference>
<dbReference type="Gene3D" id="1.10.238.10">
    <property type="entry name" value="EF-hand"/>
    <property type="match status" value="3"/>
</dbReference>
<proteinExistence type="evidence at transcript level"/>
<evidence type="ECO:0000313" key="6">
    <source>
        <dbReference type="EMBL" id="JAI54255.1"/>
    </source>
</evidence>
<feature type="compositionally biased region" description="Polar residues" evidence="3">
    <location>
        <begin position="574"/>
        <end position="586"/>
    </location>
</feature>
<evidence type="ECO:0000256" key="2">
    <source>
        <dbReference type="SAM" id="Coils"/>
    </source>
</evidence>
<protein>
    <submittedName>
        <fullName evidence="6">Putative epidermal growth factor receptor substrate 15-like 1-like protein</fullName>
    </submittedName>
</protein>
<dbReference type="GO" id="GO:0005886">
    <property type="term" value="C:plasma membrane"/>
    <property type="evidence" value="ECO:0007669"/>
    <property type="project" value="TreeGrafter"/>
</dbReference>
<dbReference type="AlphaFoldDB" id="A0A0P4VHU7"/>
<feature type="domain" description="EF-hand" evidence="5">
    <location>
        <begin position="160"/>
        <end position="195"/>
    </location>
</feature>
<dbReference type="CDD" id="cd00052">
    <property type="entry name" value="EH"/>
    <property type="match status" value="3"/>
</dbReference>
<dbReference type="SMART" id="SM00027">
    <property type="entry name" value="EH"/>
    <property type="match status" value="3"/>
</dbReference>
<dbReference type="PROSITE" id="PS00018">
    <property type="entry name" value="EF_HAND_1"/>
    <property type="match status" value="2"/>
</dbReference>
<evidence type="ECO:0000259" key="5">
    <source>
        <dbReference type="PROSITE" id="PS50222"/>
    </source>
</evidence>
<feature type="domain" description="EH" evidence="4">
    <location>
        <begin position="246"/>
        <end position="335"/>
    </location>
</feature>
<dbReference type="PANTHER" id="PTHR11216">
    <property type="entry name" value="EH DOMAIN"/>
    <property type="match status" value="1"/>
</dbReference>
<feature type="region of interest" description="Disordered" evidence="3">
    <location>
        <begin position="812"/>
        <end position="833"/>
    </location>
</feature>